<proteinExistence type="predicted"/>
<name>A0ABV1CMG5_9FIRM</name>
<dbReference type="CDD" id="cd06462">
    <property type="entry name" value="Peptidase_S24_S26"/>
    <property type="match status" value="1"/>
</dbReference>
<evidence type="ECO:0000313" key="1">
    <source>
        <dbReference type="EMBL" id="MEQ2413594.1"/>
    </source>
</evidence>
<keyword evidence="2" id="KW-1185">Reference proteome</keyword>
<comment type="caution">
    <text evidence="1">The sequence shown here is derived from an EMBL/GenBank/DDBJ whole genome shotgun (WGS) entry which is preliminary data.</text>
</comment>
<dbReference type="EMBL" id="JBBNFW010000173">
    <property type="protein sequence ID" value="MEQ2413594.1"/>
    <property type="molecule type" value="Genomic_DNA"/>
</dbReference>
<evidence type="ECO:0000313" key="2">
    <source>
        <dbReference type="Proteomes" id="UP001470752"/>
    </source>
</evidence>
<organism evidence="1 2">
    <name type="scientific">Blautia acetigignens</name>
    <dbReference type="NCBI Taxonomy" id="2981783"/>
    <lineage>
        <taxon>Bacteria</taxon>
        <taxon>Bacillati</taxon>
        <taxon>Bacillota</taxon>
        <taxon>Clostridia</taxon>
        <taxon>Lachnospirales</taxon>
        <taxon>Lachnospiraceae</taxon>
        <taxon>Blautia</taxon>
    </lineage>
</organism>
<dbReference type="InterPro" id="IPR036286">
    <property type="entry name" value="LexA/Signal_pep-like_sf"/>
</dbReference>
<dbReference type="SUPFAM" id="SSF51306">
    <property type="entry name" value="LexA/Signal peptidase"/>
    <property type="match status" value="1"/>
</dbReference>
<sequence>MNTKDSSNQIDMEQLLQDGNILKLKPQGYSMYPLFIPGRDEALIQQAALESLRKNDVVLYRRDHSILVLHRICRIAPEGIYMVGDNQSEVEGPLRPDQIRGKLVGFIRNGKNFSVKNPLYRFLSFLWLTMLPIRPVCFRLTALLRRLLQHAPFA</sequence>
<gene>
    <name evidence="1" type="ORF">AAAX94_11275</name>
</gene>
<dbReference type="Proteomes" id="UP001470752">
    <property type="component" value="Unassembled WGS sequence"/>
</dbReference>
<protein>
    <submittedName>
        <fullName evidence="1">S24/S26 family peptidase</fullName>
    </submittedName>
</protein>
<accession>A0ABV1CMG5</accession>
<reference evidence="1 2" key="1">
    <citation type="submission" date="2024-04" db="EMBL/GenBank/DDBJ databases">
        <title>Human intestinal bacterial collection.</title>
        <authorList>
            <person name="Pauvert C."/>
            <person name="Hitch T.C.A."/>
            <person name="Clavel T."/>
        </authorList>
    </citation>
    <scope>NUCLEOTIDE SEQUENCE [LARGE SCALE GENOMIC DNA]</scope>
    <source>
        <strain evidence="1 2">CLA-AA-H161</strain>
    </source>
</reference>
<dbReference type="RefSeq" id="WP_262579593.1">
    <property type="nucleotide sequence ID" value="NZ_JAOQJM010000005.1"/>
</dbReference>